<dbReference type="Pfam" id="PF02607">
    <property type="entry name" value="B12-binding_2"/>
    <property type="match status" value="1"/>
</dbReference>
<protein>
    <recommendedName>
        <fullName evidence="1">B12-binding N-terminal domain-containing protein</fullName>
    </recommendedName>
</protein>
<dbReference type="InterPro" id="IPR036594">
    <property type="entry name" value="Meth_synthase_dom"/>
</dbReference>
<comment type="caution">
    <text evidence="2">The sequence shown here is derived from an EMBL/GenBank/DDBJ whole genome shotgun (WGS) entry which is preliminary data.</text>
</comment>
<feature type="non-terminal residue" evidence="2">
    <location>
        <position position="54"/>
    </location>
</feature>
<dbReference type="AlphaFoldDB" id="X1NXW5"/>
<accession>X1NXW5</accession>
<organism evidence="2">
    <name type="scientific">marine sediment metagenome</name>
    <dbReference type="NCBI Taxonomy" id="412755"/>
    <lineage>
        <taxon>unclassified sequences</taxon>
        <taxon>metagenomes</taxon>
        <taxon>ecological metagenomes</taxon>
    </lineage>
</organism>
<feature type="domain" description="B12-binding N-terminal" evidence="1">
    <location>
        <begin position="6"/>
        <end position="53"/>
    </location>
</feature>
<evidence type="ECO:0000313" key="2">
    <source>
        <dbReference type="EMBL" id="GAI48438.1"/>
    </source>
</evidence>
<reference evidence="2" key="1">
    <citation type="journal article" date="2014" name="Front. Microbiol.">
        <title>High frequency of phylogenetically diverse reductive dehalogenase-homologous genes in deep subseafloor sedimentary metagenomes.</title>
        <authorList>
            <person name="Kawai M."/>
            <person name="Futagami T."/>
            <person name="Toyoda A."/>
            <person name="Takaki Y."/>
            <person name="Nishi S."/>
            <person name="Hori S."/>
            <person name="Arai W."/>
            <person name="Tsubouchi T."/>
            <person name="Morono Y."/>
            <person name="Uchiyama I."/>
            <person name="Ito T."/>
            <person name="Fujiyama A."/>
            <person name="Inagaki F."/>
            <person name="Takami H."/>
        </authorList>
    </citation>
    <scope>NUCLEOTIDE SEQUENCE</scope>
    <source>
        <strain evidence="2">Expedition CK06-06</strain>
    </source>
</reference>
<dbReference type="Gene3D" id="1.10.1240.10">
    <property type="entry name" value="Methionine synthase domain"/>
    <property type="match status" value="1"/>
</dbReference>
<proteinExistence type="predicted"/>
<dbReference type="EMBL" id="BARV01038523">
    <property type="protein sequence ID" value="GAI48438.1"/>
    <property type="molecule type" value="Genomic_DNA"/>
</dbReference>
<dbReference type="SUPFAM" id="SSF47644">
    <property type="entry name" value="Methionine synthase domain"/>
    <property type="match status" value="1"/>
</dbReference>
<dbReference type="InterPro" id="IPR003759">
    <property type="entry name" value="Cbl-bd_cap"/>
</dbReference>
<name>X1NXW5_9ZZZZ</name>
<sequence>MADLSEIAQSLVARDIAKTEELTRAAIDANIPAQEILNKDVVAGMQVVGEQFGG</sequence>
<gene>
    <name evidence="2" type="ORF">S06H3_59320</name>
</gene>
<evidence type="ECO:0000259" key="1">
    <source>
        <dbReference type="Pfam" id="PF02607"/>
    </source>
</evidence>